<feature type="compositionally biased region" description="Low complexity" evidence="1">
    <location>
        <begin position="12"/>
        <end position="22"/>
    </location>
</feature>
<name>A0A9P0Z891_CUSEU</name>
<keyword evidence="4" id="KW-1185">Reference proteome</keyword>
<dbReference type="AlphaFoldDB" id="A0A9P0Z891"/>
<dbReference type="Pfam" id="PF14111">
    <property type="entry name" value="DUF4283"/>
    <property type="match status" value="1"/>
</dbReference>
<evidence type="ECO:0000313" key="3">
    <source>
        <dbReference type="EMBL" id="CAH9090426.1"/>
    </source>
</evidence>
<dbReference type="PANTHER" id="PTHR31286:SF168">
    <property type="entry name" value="DUF4283 DOMAIN-CONTAINING PROTEIN"/>
    <property type="match status" value="1"/>
</dbReference>
<reference evidence="3" key="1">
    <citation type="submission" date="2022-07" db="EMBL/GenBank/DDBJ databases">
        <authorList>
            <person name="Macas J."/>
            <person name="Novak P."/>
            <person name="Neumann P."/>
        </authorList>
    </citation>
    <scope>NUCLEOTIDE SEQUENCE</scope>
</reference>
<comment type="caution">
    <text evidence="3">The sequence shown here is derived from an EMBL/GenBank/DDBJ whole genome shotgun (WGS) entry which is preliminary data.</text>
</comment>
<organism evidence="3 4">
    <name type="scientific">Cuscuta europaea</name>
    <name type="common">European dodder</name>
    <dbReference type="NCBI Taxonomy" id="41803"/>
    <lineage>
        <taxon>Eukaryota</taxon>
        <taxon>Viridiplantae</taxon>
        <taxon>Streptophyta</taxon>
        <taxon>Embryophyta</taxon>
        <taxon>Tracheophyta</taxon>
        <taxon>Spermatophyta</taxon>
        <taxon>Magnoliopsida</taxon>
        <taxon>eudicotyledons</taxon>
        <taxon>Gunneridae</taxon>
        <taxon>Pentapetalae</taxon>
        <taxon>asterids</taxon>
        <taxon>lamiids</taxon>
        <taxon>Solanales</taxon>
        <taxon>Convolvulaceae</taxon>
        <taxon>Cuscuteae</taxon>
        <taxon>Cuscuta</taxon>
        <taxon>Cuscuta subgen. Cuscuta</taxon>
    </lineage>
</organism>
<protein>
    <recommendedName>
        <fullName evidence="2">DUF4283 domain-containing protein</fullName>
    </recommendedName>
</protein>
<proteinExistence type="predicted"/>
<evidence type="ECO:0000259" key="2">
    <source>
        <dbReference type="Pfam" id="PF14111"/>
    </source>
</evidence>
<dbReference type="InterPro" id="IPR025558">
    <property type="entry name" value="DUF4283"/>
</dbReference>
<dbReference type="OrthoDB" id="1461560at2759"/>
<gene>
    <name evidence="3" type="ORF">CEURO_LOCUS11233</name>
</gene>
<evidence type="ECO:0000256" key="1">
    <source>
        <dbReference type="SAM" id="MobiDB-lite"/>
    </source>
</evidence>
<sequence>MARKKQGGAGVSSTTTYTSRSSQRFALFEGSDEEFPELISAMNRTGTVPATIELQAEAESGKQLISTEPEVAGINKKAGRNAEVTKKAIPMQTLPVKKTLQLQTASKALKPGDPAATLGRNSPATVEQVVTPKIPAAVLGERIKGGAGQNYVLAEKPKAIAVEYEEETVKALTIPKEADMGNKPWNTLFKDNRAPTHGIKLRFIQPKGNVVDFTNRVMPTMVEMWGHCLVGCFTGRFPGLKAVYEMKEKWEVRCLVRPHDKGWIIFKFQNDADRMKVLNEGPYTIFGKLLMLKVLSEDFSFDDEEFLKVPIWVKLPNLPLQLWNEEAMSEVASMIGTPLTTDRITQERANHNFARVLIEVDVSKPPPLLVPIRLPFQKVFNQRVVYETFPNYCFHCKKYGHHPFICKELAEKEIEEKNGKEKNKEVGIIKTAAQDALKESSCHIATRVEKRTEIEEGKLPDAQLEEGKILEKPGNPKLDSDTVNKEVEAALKVAQPVQESAIVAPQPPAPKKGPGKKMVFKIRKC</sequence>
<dbReference type="PANTHER" id="PTHR31286">
    <property type="entry name" value="GLYCINE-RICH CELL WALL STRUCTURAL PROTEIN 1.8-LIKE"/>
    <property type="match status" value="1"/>
</dbReference>
<dbReference type="InterPro" id="IPR040256">
    <property type="entry name" value="At4g02000-like"/>
</dbReference>
<dbReference type="EMBL" id="CAMAPE010000024">
    <property type="protein sequence ID" value="CAH9090426.1"/>
    <property type="molecule type" value="Genomic_DNA"/>
</dbReference>
<dbReference type="Proteomes" id="UP001152484">
    <property type="component" value="Unassembled WGS sequence"/>
</dbReference>
<accession>A0A9P0Z891</accession>
<feature type="region of interest" description="Disordered" evidence="1">
    <location>
        <begin position="1"/>
        <end position="24"/>
    </location>
</feature>
<feature type="domain" description="DUF4283" evidence="2">
    <location>
        <begin position="223"/>
        <end position="302"/>
    </location>
</feature>
<evidence type="ECO:0000313" key="4">
    <source>
        <dbReference type="Proteomes" id="UP001152484"/>
    </source>
</evidence>